<name>G9YUB3_FLAPL</name>
<evidence type="ECO:0000313" key="8">
    <source>
        <dbReference type="Proteomes" id="UP000004459"/>
    </source>
</evidence>
<keyword evidence="4" id="KW-0378">Hydrolase</keyword>
<evidence type="ECO:0000256" key="3">
    <source>
        <dbReference type="ARBA" id="ARBA00022723"/>
    </source>
</evidence>
<evidence type="ECO:0000256" key="1">
    <source>
        <dbReference type="ARBA" id="ARBA00001947"/>
    </source>
</evidence>
<proteinExistence type="inferred from homology"/>
<dbReference type="SUPFAM" id="SSF56281">
    <property type="entry name" value="Metallo-hydrolase/oxidoreductase"/>
    <property type="match status" value="1"/>
</dbReference>
<dbReference type="InterPro" id="IPR051013">
    <property type="entry name" value="MBL_superfamily_lactonases"/>
</dbReference>
<protein>
    <submittedName>
        <fullName evidence="7">Metallo-beta-lactamase domain protein</fullName>
    </submittedName>
</protein>
<evidence type="ECO:0000256" key="2">
    <source>
        <dbReference type="ARBA" id="ARBA00007749"/>
    </source>
</evidence>
<dbReference type="Proteomes" id="UP000004459">
    <property type="component" value="Unassembled WGS sequence"/>
</dbReference>
<dbReference type="InterPro" id="IPR001279">
    <property type="entry name" value="Metallo-B-lactamas"/>
</dbReference>
<feature type="domain" description="Metallo-beta-lactamase" evidence="6">
    <location>
        <begin position="1"/>
        <end position="183"/>
    </location>
</feature>
<dbReference type="Gene3D" id="3.60.15.10">
    <property type="entry name" value="Ribonuclease Z/Hydroxyacylglutathione hydrolase-like"/>
    <property type="match status" value="1"/>
</dbReference>
<dbReference type="PANTHER" id="PTHR42978:SF2">
    <property type="entry name" value="102 KBASES UNSTABLE REGION: FROM 1 TO 119443"/>
    <property type="match status" value="1"/>
</dbReference>
<dbReference type="PANTHER" id="PTHR42978">
    <property type="entry name" value="QUORUM-QUENCHING LACTONASE YTNP-RELATED-RELATED"/>
    <property type="match status" value="1"/>
</dbReference>
<dbReference type="GO" id="GO:0016787">
    <property type="term" value="F:hydrolase activity"/>
    <property type="evidence" value="ECO:0007669"/>
    <property type="project" value="UniProtKB-KW"/>
</dbReference>
<reference evidence="7 8" key="1">
    <citation type="submission" date="2011-08" db="EMBL/GenBank/DDBJ databases">
        <authorList>
            <person name="Weinstock G."/>
            <person name="Sodergren E."/>
            <person name="Clifton S."/>
            <person name="Fulton L."/>
            <person name="Fulton B."/>
            <person name="Courtney L."/>
            <person name="Fronick C."/>
            <person name="Harrison M."/>
            <person name="Strong C."/>
            <person name="Farmer C."/>
            <person name="Delahaunty K."/>
            <person name="Markovic C."/>
            <person name="Hall O."/>
            <person name="Minx P."/>
            <person name="Tomlinson C."/>
            <person name="Mitreva M."/>
            <person name="Hou S."/>
            <person name="Chen J."/>
            <person name="Wollam A."/>
            <person name="Pepin K.H."/>
            <person name="Johnson M."/>
            <person name="Bhonagiri V."/>
            <person name="Zhang X."/>
            <person name="Suruliraj S."/>
            <person name="Warren W."/>
            <person name="Chinwalla A."/>
            <person name="Mardis E.R."/>
            <person name="Wilson R.K."/>
        </authorList>
    </citation>
    <scope>NUCLEOTIDE SEQUENCE [LARGE SCALE GENOMIC DNA]</scope>
    <source>
        <strain evidence="7 8">ATCC 29863</strain>
    </source>
</reference>
<evidence type="ECO:0000313" key="7">
    <source>
        <dbReference type="EMBL" id="EHM42546.1"/>
    </source>
</evidence>
<dbReference type="EMBL" id="AGCK01000251">
    <property type="protein sequence ID" value="EHM42546.1"/>
    <property type="molecule type" value="Genomic_DNA"/>
</dbReference>
<evidence type="ECO:0000259" key="6">
    <source>
        <dbReference type="SMART" id="SM00849"/>
    </source>
</evidence>
<dbReference type="HOGENOM" id="CLU_030571_3_3_9"/>
<keyword evidence="3" id="KW-0479">Metal-binding</keyword>
<accession>G9YUB3</accession>
<dbReference type="CDD" id="cd07729">
    <property type="entry name" value="AHL_lactonase_MBL-fold"/>
    <property type="match status" value="1"/>
</dbReference>
<evidence type="ECO:0000256" key="5">
    <source>
        <dbReference type="ARBA" id="ARBA00022833"/>
    </source>
</evidence>
<gene>
    <name evidence="7" type="ORF">HMPREF0372_03122</name>
</gene>
<dbReference type="AlphaFoldDB" id="G9YUB3"/>
<sequence>MLRNGRENVLVDTGMRVEYFAQMAIGDMKPKGSTEILLASLAEEGLKPEDIDTVIYTHLHYDHVGNADLFPDAVTYVQKAEYDNMLSPYPFPKARMDYFPDTPERLSKVKRLLLVDGDLKLANGLELYLTPGHSRGGQTIVVPTEKGRYVITGDNSATKYCLFADMDKMTLMDGTVINITPDHTIPHLTGRFTTDRFAFYDSARKQLALAEKPEPEYFLLSHDTETAYRRHFG</sequence>
<evidence type="ECO:0000256" key="4">
    <source>
        <dbReference type="ARBA" id="ARBA00022801"/>
    </source>
</evidence>
<dbReference type="PATRIC" id="fig|411475.3.peg.2699"/>
<dbReference type="Pfam" id="PF00753">
    <property type="entry name" value="Lactamase_B"/>
    <property type="match status" value="1"/>
</dbReference>
<comment type="caution">
    <text evidence="7">The sequence shown here is derived from an EMBL/GenBank/DDBJ whole genome shotgun (WGS) entry which is preliminary data.</text>
</comment>
<keyword evidence="5" id="KW-0862">Zinc</keyword>
<organism evidence="7 8">
    <name type="scientific">Flavonifractor plautii ATCC 29863</name>
    <dbReference type="NCBI Taxonomy" id="411475"/>
    <lineage>
        <taxon>Bacteria</taxon>
        <taxon>Bacillati</taxon>
        <taxon>Bacillota</taxon>
        <taxon>Clostridia</taxon>
        <taxon>Eubacteriales</taxon>
        <taxon>Oscillospiraceae</taxon>
        <taxon>Flavonifractor</taxon>
    </lineage>
</organism>
<comment type="cofactor">
    <cofactor evidence="1">
        <name>Zn(2+)</name>
        <dbReference type="ChEBI" id="CHEBI:29105"/>
    </cofactor>
</comment>
<dbReference type="GO" id="GO:0046872">
    <property type="term" value="F:metal ion binding"/>
    <property type="evidence" value="ECO:0007669"/>
    <property type="project" value="UniProtKB-KW"/>
</dbReference>
<comment type="similarity">
    <text evidence="2">Belongs to the metallo-beta-lactamase superfamily.</text>
</comment>
<dbReference type="InterPro" id="IPR036866">
    <property type="entry name" value="RibonucZ/Hydroxyglut_hydro"/>
</dbReference>
<dbReference type="SMART" id="SM00849">
    <property type="entry name" value="Lactamase_B"/>
    <property type="match status" value="1"/>
</dbReference>